<name>A0A9D1S205_9FIRM</name>
<sequence>MLDSVKVFSLTANKALSEEVCRLLGIEEGRSEITHFSDGEVMARSPDSVREKTVYIIQSTATPAAERLMELLVFIDGIRNAKAKEINLVIPYYGFCRQDRVARPGEPITAKLVADLLDTVGVNRIITMDLHTPQTQGFFSCPVDDLSSIPLFGEYFRNEFKRLGINTEDVVVVSPDHGSIHRARDLASELPNSELAIIDKRRPAPNVAEVMNIVGEVKGKHCLIVDDIIDTAGTVYACSTAIKARGAIDVRVAGTHAVFSPGSEELLKKSDIVDMIVTNSIEHKPIPGVTVLSIAPMIAGIIKASVEGTAVPDSWMSFY</sequence>
<evidence type="ECO:0000256" key="1">
    <source>
        <dbReference type="ARBA" id="ARBA00022679"/>
    </source>
</evidence>
<dbReference type="NCBIfam" id="NF002320">
    <property type="entry name" value="PRK01259.1"/>
    <property type="match status" value="1"/>
</dbReference>
<evidence type="ECO:0000256" key="7">
    <source>
        <dbReference type="ARBA" id="ARBA00022842"/>
    </source>
</evidence>
<dbReference type="Pfam" id="PF00156">
    <property type="entry name" value="Pribosyltran"/>
    <property type="match status" value="1"/>
</dbReference>
<dbReference type="GO" id="GO:0006164">
    <property type="term" value="P:purine nucleotide biosynthetic process"/>
    <property type="evidence" value="ECO:0007669"/>
    <property type="project" value="TreeGrafter"/>
</dbReference>
<gene>
    <name evidence="13" type="ORF">IAC52_01840</name>
</gene>
<dbReference type="GO" id="GO:0002189">
    <property type="term" value="C:ribose phosphate diphosphokinase complex"/>
    <property type="evidence" value="ECO:0007669"/>
    <property type="project" value="TreeGrafter"/>
</dbReference>
<dbReference type="InterPro" id="IPR029057">
    <property type="entry name" value="PRTase-like"/>
</dbReference>
<dbReference type="CDD" id="cd06223">
    <property type="entry name" value="PRTases_typeI"/>
    <property type="match status" value="1"/>
</dbReference>
<evidence type="ECO:0000256" key="2">
    <source>
        <dbReference type="ARBA" id="ARBA00022723"/>
    </source>
</evidence>
<dbReference type="Proteomes" id="UP000824070">
    <property type="component" value="Unassembled WGS sequence"/>
</dbReference>
<dbReference type="AlphaFoldDB" id="A0A9D1S205"/>
<dbReference type="GO" id="GO:0004749">
    <property type="term" value="F:ribose phosphate diphosphokinase activity"/>
    <property type="evidence" value="ECO:0007669"/>
    <property type="project" value="UniProtKB-EC"/>
</dbReference>
<evidence type="ECO:0000259" key="11">
    <source>
        <dbReference type="Pfam" id="PF00156"/>
    </source>
</evidence>
<evidence type="ECO:0000256" key="10">
    <source>
        <dbReference type="RuleBase" id="RU004325"/>
    </source>
</evidence>
<keyword evidence="6" id="KW-0067">ATP-binding</keyword>
<dbReference type="SMART" id="SM01400">
    <property type="entry name" value="Pribosyltran_N"/>
    <property type="match status" value="1"/>
</dbReference>
<dbReference type="EC" id="2.7.6.1" evidence="10"/>
<evidence type="ECO:0000313" key="13">
    <source>
        <dbReference type="EMBL" id="HIU45019.1"/>
    </source>
</evidence>
<dbReference type="GO" id="GO:0000287">
    <property type="term" value="F:magnesium ion binding"/>
    <property type="evidence" value="ECO:0007669"/>
    <property type="project" value="InterPro"/>
</dbReference>
<keyword evidence="1" id="KW-0808">Transferase</keyword>
<reference evidence="13" key="2">
    <citation type="journal article" date="2021" name="PeerJ">
        <title>Extensive microbial diversity within the chicken gut microbiome revealed by metagenomics and culture.</title>
        <authorList>
            <person name="Gilroy R."/>
            <person name="Ravi A."/>
            <person name="Getino M."/>
            <person name="Pursley I."/>
            <person name="Horton D.L."/>
            <person name="Alikhan N.F."/>
            <person name="Baker D."/>
            <person name="Gharbi K."/>
            <person name="Hall N."/>
            <person name="Watson M."/>
            <person name="Adriaenssens E.M."/>
            <person name="Foster-Nyarko E."/>
            <person name="Jarju S."/>
            <person name="Secka A."/>
            <person name="Antonio M."/>
            <person name="Oren A."/>
            <person name="Chaudhuri R.R."/>
            <person name="La Ragione R."/>
            <person name="Hildebrand F."/>
            <person name="Pallen M.J."/>
        </authorList>
    </citation>
    <scope>NUCLEOTIDE SEQUENCE</scope>
    <source>
        <strain evidence="13">ChiGjej1B1-22543</strain>
    </source>
</reference>
<evidence type="ECO:0000256" key="8">
    <source>
        <dbReference type="ARBA" id="ARBA00049535"/>
    </source>
</evidence>
<dbReference type="EMBL" id="DVMV01000014">
    <property type="protein sequence ID" value="HIU45019.1"/>
    <property type="molecule type" value="Genomic_DNA"/>
</dbReference>
<dbReference type="GO" id="GO:0006015">
    <property type="term" value="P:5-phosphoribose 1-diphosphate biosynthetic process"/>
    <property type="evidence" value="ECO:0007669"/>
    <property type="project" value="TreeGrafter"/>
</dbReference>
<keyword evidence="7 10" id="KW-0460">Magnesium</keyword>
<dbReference type="GO" id="GO:0005737">
    <property type="term" value="C:cytoplasm"/>
    <property type="evidence" value="ECO:0007669"/>
    <property type="project" value="TreeGrafter"/>
</dbReference>
<accession>A0A9D1S205</accession>
<comment type="similarity">
    <text evidence="9">Belongs to the ribose-phosphate pyrophosphokinase family.</text>
</comment>
<organism evidence="13 14">
    <name type="scientific">Candidatus Alloenteromonas pullicola</name>
    <dbReference type="NCBI Taxonomy" id="2840784"/>
    <lineage>
        <taxon>Bacteria</taxon>
        <taxon>Bacillati</taxon>
        <taxon>Bacillota</taxon>
        <taxon>Bacillota incertae sedis</taxon>
        <taxon>Candidatus Alloenteromonas</taxon>
    </lineage>
</organism>
<evidence type="ECO:0000259" key="12">
    <source>
        <dbReference type="Pfam" id="PF13793"/>
    </source>
</evidence>
<evidence type="ECO:0000256" key="4">
    <source>
        <dbReference type="ARBA" id="ARBA00022741"/>
    </source>
</evidence>
<keyword evidence="2 10" id="KW-0479">Metal-binding</keyword>
<reference evidence="13" key="1">
    <citation type="submission" date="2020-10" db="EMBL/GenBank/DDBJ databases">
        <authorList>
            <person name="Gilroy R."/>
        </authorList>
    </citation>
    <scope>NUCLEOTIDE SEQUENCE</scope>
    <source>
        <strain evidence="13">ChiGjej1B1-22543</strain>
    </source>
</reference>
<evidence type="ECO:0000256" key="9">
    <source>
        <dbReference type="RuleBase" id="RU004324"/>
    </source>
</evidence>
<dbReference type="GO" id="GO:0009156">
    <property type="term" value="P:ribonucleoside monophosphate biosynthetic process"/>
    <property type="evidence" value="ECO:0007669"/>
    <property type="project" value="InterPro"/>
</dbReference>
<dbReference type="PANTHER" id="PTHR10210">
    <property type="entry name" value="RIBOSE-PHOSPHATE DIPHOSPHOKINASE FAMILY MEMBER"/>
    <property type="match status" value="1"/>
</dbReference>
<evidence type="ECO:0000256" key="3">
    <source>
        <dbReference type="ARBA" id="ARBA00022727"/>
    </source>
</evidence>
<proteinExistence type="inferred from homology"/>
<comment type="catalytic activity">
    <reaction evidence="8 10">
        <text>D-ribose 5-phosphate + ATP = 5-phospho-alpha-D-ribose 1-diphosphate + AMP + H(+)</text>
        <dbReference type="Rhea" id="RHEA:15609"/>
        <dbReference type="ChEBI" id="CHEBI:15378"/>
        <dbReference type="ChEBI" id="CHEBI:30616"/>
        <dbReference type="ChEBI" id="CHEBI:58017"/>
        <dbReference type="ChEBI" id="CHEBI:78346"/>
        <dbReference type="ChEBI" id="CHEBI:456215"/>
        <dbReference type="EC" id="2.7.6.1"/>
    </reaction>
</comment>
<feature type="domain" description="Phosphoribosyltransferase" evidence="11">
    <location>
        <begin position="162"/>
        <end position="276"/>
    </location>
</feature>
<dbReference type="GO" id="GO:0005524">
    <property type="term" value="F:ATP binding"/>
    <property type="evidence" value="ECO:0007669"/>
    <property type="project" value="UniProtKB-KW"/>
</dbReference>
<dbReference type="Pfam" id="PF13793">
    <property type="entry name" value="Pribosyltran_N"/>
    <property type="match status" value="1"/>
</dbReference>
<dbReference type="SUPFAM" id="SSF53271">
    <property type="entry name" value="PRTase-like"/>
    <property type="match status" value="1"/>
</dbReference>
<comment type="caution">
    <text evidence="13">The sequence shown here is derived from an EMBL/GenBank/DDBJ whole genome shotgun (WGS) entry which is preliminary data.</text>
</comment>
<dbReference type="InterPro" id="IPR029099">
    <property type="entry name" value="Pribosyltran_N"/>
</dbReference>
<dbReference type="GO" id="GO:0016301">
    <property type="term" value="F:kinase activity"/>
    <property type="evidence" value="ECO:0007669"/>
    <property type="project" value="UniProtKB-KW"/>
</dbReference>
<dbReference type="Gene3D" id="3.40.50.2020">
    <property type="match status" value="2"/>
</dbReference>
<keyword evidence="4" id="KW-0547">Nucleotide-binding</keyword>
<dbReference type="InterPro" id="IPR000842">
    <property type="entry name" value="PRib_PP_synth_CS"/>
</dbReference>
<dbReference type="FunFam" id="3.40.50.2020:FF:000007">
    <property type="entry name" value="Ribose-phosphate pyrophosphokinase"/>
    <property type="match status" value="1"/>
</dbReference>
<feature type="domain" description="Ribose-phosphate pyrophosphokinase N-terminal" evidence="12">
    <location>
        <begin position="5"/>
        <end position="121"/>
    </location>
</feature>
<dbReference type="PROSITE" id="PS00114">
    <property type="entry name" value="PRPP_SYNTHASE"/>
    <property type="match status" value="1"/>
</dbReference>
<dbReference type="InterPro" id="IPR000836">
    <property type="entry name" value="PRTase_dom"/>
</dbReference>
<evidence type="ECO:0000256" key="6">
    <source>
        <dbReference type="ARBA" id="ARBA00022840"/>
    </source>
</evidence>
<evidence type="ECO:0000313" key="14">
    <source>
        <dbReference type="Proteomes" id="UP000824070"/>
    </source>
</evidence>
<dbReference type="NCBIfam" id="TIGR01251">
    <property type="entry name" value="ribP_PPkin"/>
    <property type="match status" value="1"/>
</dbReference>
<dbReference type="PANTHER" id="PTHR10210:SF41">
    <property type="entry name" value="RIBOSE-PHOSPHATE PYROPHOSPHOKINASE 1, CHLOROPLASTIC"/>
    <property type="match status" value="1"/>
</dbReference>
<protein>
    <recommendedName>
        <fullName evidence="10">Ribose-phosphate pyrophosphokinase</fullName>
        <ecNumber evidence="10">2.7.6.1</ecNumber>
    </recommendedName>
</protein>
<keyword evidence="3 9" id="KW-0545">Nucleotide biosynthesis</keyword>
<dbReference type="InterPro" id="IPR005946">
    <property type="entry name" value="Rib-P_diPkinase"/>
</dbReference>
<keyword evidence="5 10" id="KW-0418">Kinase</keyword>
<evidence type="ECO:0000256" key="5">
    <source>
        <dbReference type="ARBA" id="ARBA00022777"/>
    </source>
</evidence>